<evidence type="ECO:0000313" key="11">
    <source>
        <dbReference type="Proteomes" id="UP001187471"/>
    </source>
</evidence>
<dbReference type="CDD" id="cd07990">
    <property type="entry name" value="LPLAT_LCLAT1-like"/>
    <property type="match status" value="1"/>
</dbReference>
<dbReference type="Pfam" id="PF16076">
    <property type="entry name" value="Acyltransf_C"/>
    <property type="match status" value="1"/>
</dbReference>
<feature type="transmembrane region" description="Helical" evidence="8">
    <location>
        <begin position="376"/>
        <end position="394"/>
    </location>
</feature>
<evidence type="ECO:0000256" key="3">
    <source>
        <dbReference type="ARBA" id="ARBA00005189"/>
    </source>
</evidence>
<organism evidence="10 11">
    <name type="scientific">Escallonia rubra</name>
    <dbReference type="NCBI Taxonomy" id="112253"/>
    <lineage>
        <taxon>Eukaryota</taxon>
        <taxon>Viridiplantae</taxon>
        <taxon>Streptophyta</taxon>
        <taxon>Embryophyta</taxon>
        <taxon>Tracheophyta</taxon>
        <taxon>Spermatophyta</taxon>
        <taxon>Magnoliopsida</taxon>
        <taxon>eudicotyledons</taxon>
        <taxon>Gunneridae</taxon>
        <taxon>Pentapetalae</taxon>
        <taxon>asterids</taxon>
        <taxon>campanulids</taxon>
        <taxon>Escalloniales</taxon>
        <taxon>Escalloniaceae</taxon>
        <taxon>Escallonia</taxon>
    </lineage>
</organism>
<keyword evidence="7" id="KW-0012">Acyltransferase</keyword>
<dbReference type="InterPro" id="IPR002123">
    <property type="entry name" value="Plipid/glycerol_acylTrfase"/>
</dbReference>
<name>A0AA88U0F9_9ASTE</name>
<comment type="caution">
    <text evidence="10">The sequence shown here is derived from an EMBL/GenBank/DDBJ whole genome shotgun (WGS) entry which is preliminary data.</text>
</comment>
<evidence type="ECO:0000256" key="6">
    <source>
        <dbReference type="ARBA" id="ARBA00022679"/>
    </source>
</evidence>
<keyword evidence="6" id="KW-0808">Transferase</keyword>
<keyword evidence="8" id="KW-0472">Membrane</keyword>
<feature type="non-terminal residue" evidence="10">
    <location>
        <position position="1"/>
    </location>
</feature>
<evidence type="ECO:0000256" key="5">
    <source>
        <dbReference type="ARBA" id="ARBA00013211"/>
    </source>
</evidence>
<dbReference type="EMBL" id="JAVXUO010003019">
    <property type="protein sequence ID" value="KAK2967438.1"/>
    <property type="molecule type" value="Genomic_DNA"/>
</dbReference>
<dbReference type="InterPro" id="IPR032098">
    <property type="entry name" value="Acyltransf_C"/>
</dbReference>
<evidence type="ECO:0000256" key="7">
    <source>
        <dbReference type="ARBA" id="ARBA00023315"/>
    </source>
</evidence>
<dbReference type="GO" id="GO:0003841">
    <property type="term" value="F:1-acylglycerol-3-phosphate O-acyltransferase activity"/>
    <property type="evidence" value="ECO:0007669"/>
    <property type="project" value="UniProtKB-EC"/>
</dbReference>
<dbReference type="PANTHER" id="PTHR10983">
    <property type="entry name" value="1-ACYLGLYCEROL-3-PHOSPHATE ACYLTRANSFERASE-RELATED"/>
    <property type="match status" value="1"/>
</dbReference>
<dbReference type="GO" id="GO:0012505">
    <property type="term" value="C:endomembrane system"/>
    <property type="evidence" value="ECO:0007669"/>
    <property type="project" value="TreeGrafter"/>
</dbReference>
<gene>
    <name evidence="10" type="ORF">RJ640_022370</name>
</gene>
<accession>A0AA88U0F9</accession>
<dbReference type="Proteomes" id="UP001187471">
    <property type="component" value="Unassembled WGS sequence"/>
</dbReference>
<sequence>VEVYTDFETFQLMGKEHALVICNHRSDIDWLVGWVLAQRSGCLGSALAIVKKSTKYLPVIGWSMWFSEYIFLDRSWTKDENRLKSGLQQLCDFPQPFWLALFPEGTRFTRANLVAAQEYAASAGLPVPRNVLIPRTKGFVAAVSHLRSFVPAIYNMSVDIPKSDSPPTMLRMFRRQSSVVSQQCLDNSHMDYRPFCEPKPSLRKSIPLIHAPVFHEPLTSLCSLDVLLDCEFGDWMELRLVYIELEYCTTISDRPDYIIQFSSIALVLDTKFGRSEDDFTSFLSAYKCKVHVHIKRHLMEELPETEGGIAQWCRDVFVEKDALLELHAARGTFGDKECLDIGRPKKSLFVVISWSCLLIFGAVELFRWCPFSSREIALCAVFLALVMILMQILIMSSQSENSTPPDALNQKLLQK</sequence>
<protein>
    <recommendedName>
        <fullName evidence="5">1-acylglycerol-3-phosphate O-acyltransferase</fullName>
        <ecNumber evidence="5">2.3.1.51</ecNumber>
    </recommendedName>
</protein>
<comment type="pathway">
    <text evidence="3">Lipid metabolism.</text>
</comment>
<comment type="catalytic activity">
    <reaction evidence="1">
        <text>a 1-acyl-sn-glycero-3-phosphate + an acyl-CoA = a 1,2-diacyl-sn-glycero-3-phosphate + CoA</text>
        <dbReference type="Rhea" id="RHEA:19709"/>
        <dbReference type="ChEBI" id="CHEBI:57287"/>
        <dbReference type="ChEBI" id="CHEBI:57970"/>
        <dbReference type="ChEBI" id="CHEBI:58342"/>
        <dbReference type="ChEBI" id="CHEBI:58608"/>
        <dbReference type="EC" id="2.3.1.51"/>
    </reaction>
</comment>
<reference evidence="10" key="1">
    <citation type="submission" date="2022-12" db="EMBL/GenBank/DDBJ databases">
        <title>Draft genome assemblies for two species of Escallonia (Escalloniales).</title>
        <authorList>
            <person name="Chanderbali A."/>
            <person name="Dervinis C."/>
            <person name="Anghel I."/>
            <person name="Soltis D."/>
            <person name="Soltis P."/>
            <person name="Zapata F."/>
        </authorList>
    </citation>
    <scope>NUCLEOTIDE SEQUENCE</scope>
    <source>
        <strain evidence="10">UCBG92.1500</strain>
        <tissue evidence="10">Leaf</tissue>
    </source>
</reference>
<evidence type="ECO:0000256" key="4">
    <source>
        <dbReference type="ARBA" id="ARBA00008655"/>
    </source>
</evidence>
<evidence type="ECO:0000256" key="1">
    <source>
        <dbReference type="ARBA" id="ARBA00001141"/>
    </source>
</evidence>
<proteinExistence type="inferred from homology"/>
<feature type="transmembrane region" description="Helical" evidence="8">
    <location>
        <begin position="348"/>
        <end position="369"/>
    </location>
</feature>
<comment type="similarity">
    <text evidence="4">Belongs to the 1-acyl-sn-glycerol-3-phosphate acyltransferase family.</text>
</comment>
<keyword evidence="8" id="KW-1133">Transmembrane helix</keyword>
<evidence type="ECO:0000256" key="8">
    <source>
        <dbReference type="SAM" id="Phobius"/>
    </source>
</evidence>
<evidence type="ECO:0000256" key="2">
    <source>
        <dbReference type="ARBA" id="ARBA00004728"/>
    </source>
</evidence>
<dbReference type="Pfam" id="PF01553">
    <property type="entry name" value="Acyltransferase"/>
    <property type="match status" value="1"/>
</dbReference>
<dbReference type="SMART" id="SM00563">
    <property type="entry name" value="PlsC"/>
    <property type="match status" value="1"/>
</dbReference>
<dbReference type="EC" id="2.3.1.51" evidence="5"/>
<keyword evidence="8" id="KW-0812">Transmembrane</keyword>
<keyword evidence="11" id="KW-1185">Reference proteome</keyword>
<feature type="domain" description="Phospholipid/glycerol acyltransferase" evidence="9">
    <location>
        <begin position="18"/>
        <end position="140"/>
    </location>
</feature>
<evidence type="ECO:0000259" key="9">
    <source>
        <dbReference type="SMART" id="SM00563"/>
    </source>
</evidence>
<comment type="pathway">
    <text evidence="2">Phospholipid metabolism; CDP-diacylglycerol biosynthesis; CDP-diacylglycerol from sn-glycerol 3-phosphate: step 2/3.</text>
</comment>
<evidence type="ECO:0000313" key="10">
    <source>
        <dbReference type="EMBL" id="KAK2967438.1"/>
    </source>
</evidence>
<dbReference type="PANTHER" id="PTHR10983:SF51">
    <property type="entry name" value="1-ACYLGLYCEROL-3-PHOSPHATE O-ACYLTRANSFERASE"/>
    <property type="match status" value="1"/>
</dbReference>
<dbReference type="SUPFAM" id="SSF69593">
    <property type="entry name" value="Glycerol-3-phosphate (1)-acyltransferase"/>
    <property type="match status" value="1"/>
</dbReference>
<dbReference type="AlphaFoldDB" id="A0AA88U0F9"/>